<dbReference type="EMBL" id="MU005975">
    <property type="protein sequence ID" value="KAF2861061.1"/>
    <property type="molecule type" value="Genomic_DNA"/>
</dbReference>
<dbReference type="Gene3D" id="3.60.20.40">
    <property type="match status" value="1"/>
</dbReference>
<keyword evidence="5" id="KW-0732">Signal</keyword>
<name>A0A6A7C0M1_9PEZI</name>
<keyword evidence="3" id="KW-0012">Acyltransferase</keyword>
<dbReference type="PANTHER" id="PTHR11686:SF62">
    <property type="entry name" value="GLUTATHIONE HYDROLASE"/>
    <property type="match status" value="1"/>
</dbReference>
<sequence>MRQTLASLLLSAACLAYPLNQTEHISHLSTPDLTVSNEPDGHDHCAVRNFTHRQILQAENNSVYVGQNHGGVACEVEICSHIGAVVIEDGGNAADAIVASTLCVGVIGMHHSGIGGGGFVLVRDAHGKYDFIDFRETAPAASFEDMFVNSSKSTTEGGLAVAVPGELRGLSTLHERHGRLSWRRLITPAANLARYGFPVTPELHQAINRTIDQVGHNIFLDDPSWAVDFAPNGILLQAGDTMTRQRLADTLEAVAQNGTDAFYTGSRANSLIAAVQSEGGIITSEDLANYSVKIRSPATIDYRGYKIFGGTAPSSGVVTLNVMEAIENFDDMGTPSAINQSTHRLDEAIRFGYGLRALEGDPDYILDTPKLERYMISDEMKATNCKRIGAKSQDSHAYNPQSYDSPDKPGTSGLVSADSSGMTVSLTTTLNRFFGSLVIVPDTGVILNNQMDDFSTPGKSNSFGYIPSPANFIRPGKRPLSSVCPIIVETADRKPYFVTAGAGGSRIITTTIQQLWNVLDRNMTAAEALKDHRLHDQLVPEEVVFEYGYNNSTVEYLAQTGHKVRWVPPILSAQHSIRFLENGLEAAAEPRQKSSGAAVV</sequence>
<feature type="compositionally biased region" description="Polar residues" evidence="4">
    <location>
        <begin position="395"/>
        <end position="404"/>
    </location>
</feature>
<comment type="pathway">
    <text evidence="3">Sulfur metabolism; glutathione metabolism.</text>
</comment>
<evidence type="ECO:0000256" key="5">
    <source>
        <dbReference type="SAM" id="SignalP"/>
    </source>
</evidence>
<dbReference type="EC" id="2.3.2.2" evidence="3"/>
<dbReference type="InterPro" id="IPR043137">
    <property type="entry name" value="GGT_ssub_C"/>
</dbReference>
<feature type="binding site" evidence="2">
    <location>
        <position position="504"/>
    </location>
    <ligand>
        <name>L-glutamate</name>
        <dbReference type="ChEBI" id="CHEBI:29985"/>
    </ligand>
</feature>
<comment type="function">
    <text evidence="3">Cleaves the gamma-glutamyl peptide bond of glutathione and glutathione conjugates.</text>
</comment>
<dbReference type="Proteomes" id="UP000799421">
    <property type="component" value="Unassembled WGS sequence"/>
</dbReference>
<evidence type="ECO:0000256" key="4">
    <source>
        <dbReference type="SAM" id="MobiDB-lite"/>
    </source>
</evidence>
<dbReference type="SUPFAM" id="SSF56235">
    <property type="entry name" value="N-terminal nucleophile aminohydrolases (Ntn hydrolases)"/>
    <property type="match status" value="1"/>
</dbReference>
<dbReference type="OrthoDB" id="1081007at2759"/>
<dbReference type="PANTHER" id="PTHR11686">
    <property type="entry name" value="GAMMA GLUTAMYL TRANSPEPTIDASE"/>
    <property type="match status" value="1"/>
</dbReference>
<dbReference type="InterPro" id="IPR029055">
    <property type="entry name" value="Ntn_hydrolases_N"/>
</dbReference>
<dbReference type="GO" id="GO:0006751">
    <property type="term" value="P:glutathione catabolic process"/>
    <property type="evidence" value="ECO:0007669"/>
    <property type="project" value="UniProtKB-UniRule"/>
</dbReference>
<feature type="binding site" evidence="2">
    <location>
        <begin position="429"/>
        <end position="431"/>
    </location>
    <ligand>
        <name>L-glutamate</name>
        <dbReference type="ChEBI" id="CHEBI:29985"/>
    </ligand>
</feature>
<dbReference type="AlphaFoldDB" id="A0A6A7C0M1"/>
<organism evidence="6 7">
    <name type="scientific">Piedraia hortae CBS 480.64</name>
    <dbReference type="NCBI Taxonomy" id="1314780"/>
    <lineage>
        <taxon>Eukaryota</taxon>
        <taxon>Fungi</taxon>
        <taxon>Dikarya</taxon>
        <taxon>Ascomycota</taxon>
        <taxon>Pezizomycotina</taxon>
        <taxon>Dothideomycetes</taxon>
        <taxon>Dothideomycetidae</taxon>
        <taxon>Capnodiales</taxon>
        <taxon>Piedraiaceae</taxon>
        <taxon>Piedraia</taxon>
    </lineage>
</organism>
<dbReference type="GO" id="GO:0036374">
    <property type="term" value="F:glutathione hydrolase activity"/>
    <property type="evidence" value="ECO:0007669"/>
    <property type="project" value="UniProtKB-UniRule"/>
</dbReference>
<dbReference type="NCBIfam" id="TIGR00066">
    <property type="entry name" value="g_glut_trans"/>
    <property type="match status" value="1"/>
</dbReference>
<evidence type="ECO:0000313" key="7">
    <source>
        <dbReference type="Proteomes" id="UP000799421"/>
    </source>
</evidence>
<evidence type="ECO:0000256" key="2">
    <source>
        <dbReference type="PIRSR" id="PIRSR600101-2"/>
    </source>
</evidence>
<feature type="region of interest" description="Disordered" evidence="4">
    <location>
        <begin position="389"/>
        <end position="416"/>
    </location>
</feature>
<dbReference type="UniPathway" id="UPA00204"/>
<keyword evidence="7" id="KW-1185">Reference proteome</keyword>
<proteinExistence type="predicted"/>
<dbReference type="Gene3D" id="1.10.246.130">
    <property type="match status" value="1"/>
</dbReference>
<feature type="binding site" evidence="2">
    <location>
        <position position="453"/>
    </location>
    <ligand>
        <name>L-glutamate</name>
        <dbReference type="ChEBI" id="CHEBI:29985"/>
    </ligand>
</feature>
<reference evidence="6" key="1">
    <citation type="journal article" date="2020" name="Stud. Mycol.">
        <title>101 Dothideomycetes genomes: a test case for predicting lifestyles and emergence of pathogens.</title>
        <authorList>
            <person name="Haridas S."/>
            <person name="Albert R."/>
            <person name="Binder M."/>
            <person name="Bloem J."/>
            <person name="Labutti K."/>
            <person name="Salamov A."/>
            <person name="Andreopoulos B."/>
            <person name="Baker S."/>
            <person name="Barry K."/>
            <person name="Bills G."/>
            <person name="Bluhm B."/>
            <person name="Cannon C."/>
            <person name="Castanera R."/>
            <person name="Culley D."/>
            <person name="Daum C."/>
            <person name="Ezra D."/>
            <person name="Gonzalez J."/>
            <person name="Henrissat B."/>
            <person name="Kuo A."/>
            <person name="Liang C."/>
            <person name="Lipzen A."/>
            <person name="Lutzoni F."/>
            <person name="Magnuson J."/>
            <person name="Mondo S."/>
            <person name="Nolan M."/>
            <person name="Ohm R."/>
            <person name="Pangilinan J."/>
            <person name="Park H.-J."/>
            <person name="Ramirez L."/>
            <person name="Alfaro M."/>
            <person name="Sun H."/>
            <person name="Tritt A."/>
            <person name="Yoshinaga Y."/>
            <person name="Zwiers L.-H."/>
            <person name="Turgeon B."/>
            <person name="Goodwin S."/>
            <person name="Spatafora J."/>
            <person name="Crous P."/>
            <person name="Grigoriev I."/>
        </authorList>
    </citation>
    <scope>NUCLEOTIDE SEQUENCE</scope>
    <source>
        <strain evidence="6">CBS 480.64</strain>
    </source>
</reference>
<dbReference type="InterPro" id="IPR000101">
    <property type="entry name" value="GGT_peptidase"/>
</dbReference>
<comment type="catalytic activity">
    <reaction evidence="3">
        <text>glutathione + H2O = L-cysteinylglycine + L-glutamate</text>
        <dbReference type="Rhea" id="RHEA:28807"/>
        <dbReference type="ChEBI" id="CHEBI:15377"/>
        <dbReference type="ChEBI" id="CHEBI:29985"/>
        <dbReference type="ChEBI" id="CHEBI:57925"/>
        <dbReference type="ChEBI" id="CHEBI:61694"/>
        <dbReference type="EC" id="3.4.19.13"/>
    </reaction>
</comment>
<dbReference type="PRINTS" id="PR01210">
    <property type="entry name" value="GGTRANSPTASE"/>
</dbReference>
<comment type="catalytic activity">
    <reaction evidence="3">
        <text>an S-substituted glutathione + H2O = an S-substituted L-cysteinylglycine + L-glutamate</text>
        <dbReference type="Rhea" id="RHEA:59468"/>
        <dbReference type="ChEBI" id="CHEBI:15377"/>
        <dbReference type="ChEBI" id="CHEBI:29985"/>
        <dbReference type="ChEBI" id="CHEBI:90779"/>
        <dbReference type="ChEBI" id="CHEBI:143103"/>
        <dbReference type="EC" id="3.4.19.13"/>
    </reaction>
</comment>
<dbReference type="EC" id="3.4.19.13" evidence="3"/>
<evidence type="ECO:0000313" key="6">
    <source>
        <dbReference type="EMBL" id="KAF2861061.1"/>
    </source>
</evidence>
<keyword evidence="3" id="KW-0378">Hydrolase</keyword>
<feature type="chain" id="PRO_5025394778" description="Glutathione hydrolase" evidence="5">
    <location>
        <begin position="17"/>
        <end position="600"/>
    </location>
</feature>
<evidence type="ECO:0000256" key="3">
    <source>
        <dbReference type="RuleBase" id="RU368068"/>
    </source>
</evidence>
<comment type="catalytic activity">
    <reaction evidence="3">
        <text>an N-terminal (5-L-glutamyl)-[peptide] + an alpha-amino acid = 5-L-glutamyl amino acid + an N-terminal L-alpha-aminoacyl-[peptide]</text>
        <dbReference type="Rhea" id="RHEA:23904"/>
        <dbReference type="Rhea" id="RHEA-COMP:9780"/>
        <dbReference type="Rhea" id="RHEA-COMP:9795"/>
        <dbReference type="ChEBI" id="CHEBI:77644"/>
        <dbReference type="ChEBI" id="CHEBI:78597"/>
        <dbReference type="ChEBI" id="CHEBI:78599"/>
        <dbReference type="ChEBI" id="CHEBI:78608"/>
        <dbReference type="EC" id="2.3.2.2"/>
    </reaction>
</comment>
<keyword evidence="3" id="KW-0808">Transferase</keyword>
<protein>
    <recommendedName>
        <fullName evidence="3">Glutathione hydrolase</fullName>
        <ecNumber evidence="3">2.3.2.2</ecNumber>
        <ecNumber evidence="3">3.4.19.13</ecNumber>
    </recommendedName>
    <alternativeName>
        <fullName evidence="3">Gamma-glutamyltransferase</fullName>
    </alternativeName>
    <alternativeName>
        <fullName evidence="3">Gamma-glutamyltranspeptidase</fullName>
    </alternativeName>
</protein>
<feature type="signal peptide" evidence="5">
    <location>
        <begin position="1"/>
        <end position="16"/>
    </location>
</feature>
<evidence type="ECO:0000256" key="1">
    <source>
        <dbReference type="PIRSR" id="PIRSR600101-1"/>
    </source>
</evidence>
<dbReference type="InterPro" id="IPR043138">
    <property type="entry name" value="GGT_lsub"/>
</dbReference>
<feature type="active site" description="Nucleophile" evidence="1">
    <location>
        <position position="411"/>
    </location>
</feature>
<feature type="binding site" evidence="2">
    <location>
        <position position="135"/>
    </location>
    <ligand>
        <name>L-glutamate</name>
        <dbReference type="ChEBI" id="CHEBI:29985"/>
    </ligand>
</feature>
<feature type="binding site" evidence="2">
    <location>
        <begin position="481"/>
        <end position="482"/>
    </location>
    <ligand>
        <name>L-glutamate</name>
        <dbReference type="ChEBI" id="CHEBI:29985"/>
    </ligand>
</feature>
<dbReference type="GO" id="GO:0103068">
    <property type="term" value="F:leukotriene C4 gamma-glutamyl transferase activity"/>
    <property type="evidence" value="ECO:0007669"/>
    <property type="project" value="UniProtKB-EC"/>
</dbReference>
<gene>
    <name evidence="6" type="ORF">K470DRAFT_270115</name>
</gene>
<dbReference type="GO" id="GO:0005886">
    <property type="term" value="C:plasma membrane"/>
    <property type="evidence" value="ECO:0007669"/>
    <property type="project" value="TreeGrafter"/>
</dbReference>
<accession>A0A6A7C0M1</accession>
<dbReference type="Pfam" id="PF01019">
    <property type="entry name" value="G_glu_transpept"/>
    <property type="match status" value="1"/>
</dbReference>